<accession>A0A1W1YRE0</accession>
<dbReference type="PANTHER" id="PTHR43380:SF1">
    <property type="entry name" value="2-OXOISOVALERATE DEHYDROGENASE SUBUNIT ALPHA, MITOCHONDRIAL"/>
    <property type="match status" value="1"/>
</dbReference>
<proteinExistence type="predicted"/>
<dbReference type="Pfam" id="PF00676">
    <property type="entry name" value="E1_dh"/>
    <property type="match status" value="1"/>
</dbReference>
<keyword evidence="2" id="KW-0560">Oxidoreductase</keyword>
<dbReference type="EMBL" id="FWXN01000002">
    <property type="protein sequence ID" value="SMC38770.1"/>
    <property type="molecule type" value="Genomic_DNA"/>
</dbReference>
<feature type="region of interest" description="Disordered" evidence="4">
    <location>
        <begin position="1"/>
        <end position="41"/>
    </location>
</feature>
<dbReference type="InterPro" id="IPR001017">
    <property type="entry name" value="DH_E1"/>
</dbReference>
<comment type="cofactor">
    <cofactor evidence="1">
        <name>thiamine diphosphate</name>
        <dbReference type="ChEBI" id="CHEBI:58937"/>
    </cofactor>
</comment>
<evidence type="ECO:0000256" key="3">
    <source>
        <dbReference type="ARBA" id="ARBA00023052"/>
    </source>
</evidence>
<dbReference type="CDD" id="cd02000">
    <property type="entry name" value="TPP_E1_PDC_ADC_BCADC"/>
    <property type="match status" value="1"/>
</dbReference>
<evidence type="ECO:0000256" key="1">
    <source>
        <dbReference type="ARBA" id="ARBA00001964"/>
    </source>
</evidence>
<dbReference type="GO" id="GO:0009083">
    <property type="term" value="P:branched-chain amino acid catabolic process"/>
    <property type="evidence" value="ECO:0007669"/>
    <property type="project" value="TreeGrafter"/>
</dbReference>
<dbReference type="InterPro" id="IPR017596">
    <property type="entry name" value="PdhA/BkdA"/>
</dbReference>
<dbReference type="Proteomes" id="UP000192634">
    <property type="component" value="Unassembled WGS sequence"/>
</dbReference>
<dbReference type="NCBIfam" id="TIGR03181">
    <property type="entry name" value="PDH_E1_alph_x"/>
    <property type="match status" value="1"/>
</dbReference>
<dbReference type="SUPFAM" id="SSF52518">
    <property type="entry name" value="Thiamin diphosphate-binding fold (THDP-binding)"/>
    <property type="match status" value="1"/>
</dbReference>
<feature type="domain" description="Dehydrogenase E1 component" evidence="5">
    <location>
        <begin position="84"/>
        <end position="371"/>
    </location>
</feature>
<dbReference type="PANTHER" id="PTHR43380">
    <property type="entry name" value="2-OXOISOVALERATE DEHYDROGENASE SUBUNIT ALPHA, MITOCHONDRIAL"/>
    <property type="match status" value="1"/>
</dbReference>
<dbReference type="InterPro" id="IPR029061">
    <property type="entry name" value="THDP-binding"/>
</dbReference>
<dbReference type="GO" id="GO:0000287">
    <property type="term" value="F:magnesium ion binding"/>
    <property type="evidence" value="ECO:0007669"/>
    <property type="project" value="UniProtKB-ARBA"/>
</dbReference>
<evidence type="ECO:0000259" key="5">
    <source>
        <dbReference type="Pfam" id="PF00676"/>
    </source>
</evidence>
<name>A0A1W1YRE0_9MICO</name>
<evidence type="ECO:0000313" key="7">
    <source>
        <dbReference type="Proteomes" id="UP000192634"/>
    </source>
</evidence>
<evidence type="ECO:0000256" key="2">
    <source>
        <dbReference type="ARBA" id="ARBA00023002"/>
    </source>
</evidence>
<protein>
    <submittedName>
        <fullName evidence="6">Pyruvate dehydrogenase E1 component alpha subunit</fullName>
    </submittedName>
</protein>
<dbReference type="RefSeq" id="WP_200811138.1">
    <property type="nucleotide sequence ID" value="NZ_FWXN01000002.1"/>
</dbReference>
<dbReference type="GO" id="GO:0016624">
    <property type="term" value="F:oxidoreductase activity, acting on the aldehyde or oxo group of donors, disulfide as acceptor"/>
    <property type="evidence" value="ECO:0007669"/>
    <property type="project" value="InterPro"/>
</dbReference>
<sequence length="413" mass="45240">MSDSDVAGHAGTRGHVAGAFEPSPEMGPTPPSQITGHFSDDNPEMVQFVDAEGTRLETNPTNAPYAQIVEDMTSEDARTIYRDLVLVRRIDAEGFALQRQGELGLWPSLFGQEAAQVGAGRALRPHDYAFPGYREHGVAWCRGVDPVSLFGMFRGVNHGGWDSNEKNFHLYTIVIGNQMLHAVGYAMGITADGAMGTGDPERDSAVMAFTGDGGTSQGDFNEALVFAAVTNAPVVFFVQNNQWAISEPNDKQFIIPPYQRARGFGFPGVLVDGNDPLATYAVAKDALDKARSGQGPTLIEAYTYRMGAHTTSDDPTKYRSDAEVEIWKHKDPIKRMRGFMTERGHADQAFFDAVDAEAGQVAERIRTACQEMPDPELPTMFDHQYTEPHPVVDAEREEFLAYHAGFAEEGDAR</sequence>
<dbReference type="InterPro" id="IPR050771">
    <property type="entry name" value="Alpha-ketoacid_DH_E1_comp"/>
</dbReference>
<gene>
    <name evidence="6" type="ORF">SAMN06296429_102302</name>
</gene>
<evidence type="ECO:0000256" key="4">
    <source>
        <dbReference type="SAM" id="MobiDB-lite"/>
    </source>
</evidence>
<dbReference type="AlphaFoldDB" id="A0A1W1YRE0"/>
<keyword evidence="6" id="KW-0670">Pyruvate</keyword>
<organism evidence="6 7">
    <name type="scientific">Janibacter indicus</name>
    <dbReference type="NCBI Taxonomy" id="857417"/>
    <lineage>
        <taxon>Bacteria</taxon>
        <taxon>Bacillati</taxon>
        <taxon>Actinomycetota</taxon>
        <taxon>Actinomycetes</taxon>
        <taxon>Micrococcales</taxon>
        <taxon>Intrasporangiaceae</taxon>
        <taxon>Janibacter</taxon>
    </lineage>
</organism>
<evidence type="ECO:0000313" key="6">
    <source>
        <dbReference type="EMBL" id="SMC38770.1"/>
    </source>
</evidence>
<dbReference type="Gene3D" id="3.40.50.970">
    <property type="match status" value="1"/>
</dbReference>
<keyword evidence="3" id="KW-0786">Thiamine pyrophosphate</keyword>
<reference evidence="6 7" key="1">
    <citation type="submission" date="2017-04" db="EMBL/GenBank/DDBJ databases">
        <authorList>
            <person name="Afonso C.L."/>
            <person name="Miller P.J."/>
            <person name="Scott M.A."/>
            <person name="Spackman E."/>
            <person name="Goraichik I."/>
            <person name="Dimitrov K.M."/>
            <person name="Suarez D.L."/>
            <person name="Swayne D.E."/>
        </authorList>
    </citation>
    <scope>NUCLEOTIDE SEQUENCE [LARGE SCALE GENOMIC DNA]</scope>
    <source>
        <strain evidence="6 7">CGMCC 1.12511</strain>
    </source>
</reference>